<sequence>HFKLNSGTACGGGVFRLEFSPDFDETVLSKSNVTNTSSTPLEVLNSLSYGFCSNSLFANSIKKTAPLPSYYWDEVSDYLSCHTEATVDFNSSDVKASPGAVYEDDRCFLCSSSDLGDNAECLNGVEGYEAEEEVEGEEAIEEMFKWVDECCLPGGGKLGGGGLENENKGSKVKMYLSDEEYR</sequence>
<evidence type="ECO:0000313" key="1">
    <source>
        <dbReference type="EMBL" id="GMH77148.1"/>
    </source>
</evidence>
<feature type="non-terminal residue" evidence="1">
    <location>
        <position position="182"/>
    </location>
</feature>
<comment type="caution">
    <text evidence="1">The sequence shown here is derived from an EMBL/GenBank/DDBJ whole genome shotgun (WGS) entry which is preliminary data.</text>
</comment>
<dbReference type="AlphaFoldDB" id="A0A9W7EFP1"/>
<dbReference type="Proteomes" id="UP001165122">
    <property type="component" value="Unassembled WGS sequence"/>
</dbReference>
<proteinExistence type="predicted"/>
<dbReference type="InterPro" id="IPR019193">
    <property type="entry name" value="UBQ-conj_enz_E2-bd_prot"/>
</dbReference>
<protein>
    <submittedName>
        <fullName evidence="1">Uncharacterized protein</fullName>
    </submittedName>
</protein>
<keyword evidence="2" id="KW-1185">Reference proteome</keyword>
<name>A0A9W7EFP1_9STRA</name>
<evidence type="ECO:0000313" key="2">
    <source>
        <dbReference type="Proteomes" id="UP001165122"/>
    </source>
</evidence>
<accession>A0A9W7EFP1</accession>
<gene>
    <name evidence="1" type="ORF">TrLO_g2589</name>
</gene>
<dbReference type="Pfam" id="PF09814">
    <property type="entry name" value="HECT_2"/>
    <property type="match status" value="1"/>
</dbReference>
<reference evidence="2" key="1">
    <citation type="journal article" date="2023" name="Commun. Biol.">
        <title>Genome analysis of Parmales, the sister group of diatoms, reveals the evolutionary specialization of diatoms from phago-mixotrophs to photoautotrophs.</title>
        <authorList>
            <person name="Ban H."/>
            <person name="Sato S."/>
            <person name="Yoshikawa S."/>
            <person name="Yamada K."/>
            <person name="Nakamura Y."/>
            <person name="Ichinomiya M."/>
            <person name="Sato N."/>
            <person name="Blanc-Mathieu R."/>
            <person name="Endo H."/>
            <person name="Kuwata A."/>
            <person name="Ogata H."/>
        </authorList>
    </citation>
    <scope>NUCLEOTIDE SEQUENCE [LARGE SCALE GENOMIC DNA]</scope>
    <source>
        <strain evidence="2">NIES 3700</strain>
    </source>
</reference>
<dbReference type="EMBL" id="BRXW01000794">
    <property type="protein sequence ID" value="GMH77148.1"/>
    <property type="molecule type" value="Genomic_DNA"/>
</dbReference>
<organism evidence="1 2">
    <name type="scientific">Triparma laevis f. longispina</name>
    <dbReference type="NCBI Taxonomy" id="1714387"/>
    <lineage>
        <taxon>Eukaryota</taxon>
        <taxon>Sar</taxon>
        <taxon>Stramenopiles</taxon>
        <taxon>Ochrophyta</taxon>
        <taxon>Bolidophyceae</taxon>
        <taxon>Parmales</taxon>
        <taxon>Triparmaceae</taxon>
        <taxon>Triparma</taxon>
    </lineage>
</organism>